<feature type="domain" description="Non-reducing end beta-L-arabinofuranosidase-like GH127 catalytic" evidence="1">
    <location>
        <begin position="13"/>
        <end position="439"/>
    </location>
</feature>
<dbReference type="InterPro" id="IPR049046">
    <property type="entry name" value="Beta-AFase-like_GH127_middle"/>
</dbReference>
<dbReference type="InterPro" id="IPR008928">
    <property type="entry name" value="6-hairpin_glycosidase_sf"/>
</dbReference>
<dbReference type="InterPro" id="IPR014756">
    <property type="entry name" value="Ig_E-set"/>
</dbReference>
<name>A0A0A6VD67_9BACI</name>
<dbReference type="Gene3D" id="1.50.10.10">
    <property type="match status" value="1"/>
</dbReference>
<dbReference type="SUPFAM" id="SSF81296">
    <property type="entry name" value="E set domains"/>
    <property type="match status" value="1"/>
</dbReference>
<gene>
    <name evidence="4" type="ORF">NG54_15320</name>
</gene>
<organism evidence="4 5">
    <name type="scientific">Heyndrickxia ginsengihumi</name>
    <dbReference type="NCBI Taxonomy" id="363870"/>
    <lineage>
        <taxon>Bacteria</taxon>
        <taxon>Bacillati</taxon>
        <taxon>Bacillota</taxon>
        <taxon>Bacilli</taxon>
        <taxon>Bacillales</taxon>
        <taxon>Bacillaceae</taxon>
        <taxon>Heyndrickxia</taxon>
    </lineage>
</organism>
<dbReference type="InterPro" id="IPR049174">
    <property type="entry name" value="Beta-AFase-like"/>
</dbReference>
<dbReference type="GO" id="GO:0005975">
    <property type="term" value="P:carbohydrate metabolic process"/>
    <property type="evidence" value="ECO:0007669"/>
    <property type="project" value="InterPro"/>
</dbReference>
<comment type="caution">
    <text evidence="4">The sequence shown here is derived from an EMBL/GenBank/DDBJ whole genome shotgun (WGS) entry which is preliminary data.</text>
</comment>
<dbReference type="OrthoDB" id="9757939at2"/>
<evidence type="ECO:0000313" key="4">
    <source>
        <dbReference type="EMBL" id="KHD84469.1"/>
    </source>
</evidence>
<dbReference type="SUPFAM" id="SSF48208">
    <property type="entry name" value="Six-hairpin glycosidases"/>
    <property type="match status" value="1"/>
</dbReference>
<dbReference type="Pfam" id="PF07944">
    <property type="entry name" value="Beta-AFase-like_GH127_cat"/>
    <property type="match status" value="1"/>
</dbReference>
<dbReference type="InterPro" id="IPR012878">
    <property type="entry name" value="Beta-AFase-like_GH127_cat"/>
</dbReference>
<feature type="domain" description="Non-reducing end beta-L-arabinofuranosidase-like GH127 C-terminal" evidence="3">
    <location>
        <begin position="547"/>
        <end position="659"/>
    </location>
</feature>
<dbReference type="AlphaFoldDB" id="A0A0A6VD67"/>
<evidence type="ECO:0000259" key="2">
    <source>
        <dbReference type="Pfam" id="PF20736"/>
    </source>
</evidence>
<protein>
    <recommendedName>
        <fullName evidence="6">Glycoside hydrolase family 127 protein</fullName>
    </recommendedName>
</protein>
<dbReference type="EMBL" id="JRUN01000058">
    <property type="protein sequence ID" value="KHD84469.1"/>
    <property type="molecule type" value="Genomic_DNA"/>
</dbReference>
<dbReference type="Proteomes" id="UP000030588">
    <property type="component" value="Unassembled WGS sequence"/>
</dbReference>
<evidence type="ECO:0000259" key="1">
    <source>
        <dbReference type="Pfam" id="PF07944"/>
    </source>
</evidence>
<dbReference type="PANTHER" id="PTHR43465">
    <property type="entry name" value="DUF1680 DOMAIN PROTEIN (AFU_ORTHOLOGUE AFUA_1G08910)"/>
    <property type="match status" value="1"/>
</dbReference>
<dbReference type="STRING" id="363870.NG54_15320"/>
<dbReference type="PANTHER" id="PTHR43465:SF2">
    <property type="entry name" value="DUF1680 DOMAIN PROTEIN (AFU_ORTHOLOGUE AFUA_1G08910)"/>
    <property type="match status" value="1"/>
</dbReference>
<sequence>MNVQHNTPIHIHNVNITDQFWSRYLEIVRKEMIPYQWDVLNDKANITIEKERNDETIPSEKSHAIENFKIAAGLKEGKHYGWVFQDSDVYKWLEAVAYSLHHTFDEKLKELADSVIDLLELAQEKDGYLNTYFSIEEPERRFKMLAESHELYCAGHYIEAAVAYYETTKNEKALRIACKLADCIDANFGNEDGKIKGYDGHEEIELALAKLYQVTKERKYLNLSRFFLYERGTDSSFFDRQRQEDTGKKAVIEGMHHRPLSYYQAHRPILEQDSAEGHAVRLVYLCAAMADVAYLSKDKEMLSACRKLWKSIVERRMYITGGIGSTVDGEAFTSDYDLPNDTMYCETCASIGLIFFAYNMLKNDTNSSYADTLERALYNTVISGMALDGKHFFYVNPLEVNPENSAKDPGKSHVKVTRPEWFGCACCPPNLARMLTSLDKYIYTISDDIIYTNLYLTNQTSIHVKGTKVSLQQETNVPWGGDIRFHIQQDAPSTFGLAVRIPSWSKTYKIYLNGAEIDQKPKNGYIIIHREWQQNDEIILSLDVNIQVWSANPYVKANVNKIAIQRGPFIYCLEEEDNGKNLHLIRIPKNEPFNYHFETGLLGGVGVIEVNAKKRIVQMEWDHQLYSTDLPEEYEKKKITFIPYYCWANRSPGEMQVWIEKE</sequence>
<evidence type="ECO:0000313" key="5">
    <source>
        <dbReference type="Proteomes" id="UP000030588"/>
    </source>
</evidence>
<evidence type="ECO:0000259" key="3">
    <source>
        <dbReference type="Pfam" id="PF20737"/>
    </source>
</evidence>
<evidence type="ECO:0008006" key="6">
    <source>
        <dbReference type="Google" id="ProtNLM"/>
    </source>
</evidence>
<feature type="domain" description="Non-reducing end beta-L-arabinofuranosidase-like GH127 middle" evidence="2">
    <location>
        <begin position="450"/>
        <end position="543"/>
    </location>
</feature>
<proteinExistence type="predicted"/>
<dbReference type="InterPro" id="IPR012341">
    <property type="entry name" value="6hp_glycosidase-like_sf"/>
</dbReference>
<dbReference type="InterPro" id="IPR049049">
    <property type="entry name" value="Beta-AFase-like_GH127_C"/>
</dbReference>
<accession>A0A0A6VD67</accession>
<dbReference type="Pfam" id="PF20736">
    <property type="entry name" value="Glyco_hydro127M"/>
    <property type="match status" value="1"/>
</dbReference>
<dbReference type="Pfam" id="PF20737">
    <property type="entry name" value="Glyco_hydro127C"/>
    <property type="match status" value="1"/>
</dbReference>
<reference evidence="4 5" key="1">
    <citation type="submission" date="2014-10" db="EMBL/GenBank/DDBJ databases">
        <title>Draft genome of phytase producing Bacillus ginsengihumi strain M2.11.</title>
        <authorList>
            <person name="Toymentseva A."/>
            <person name="Boulygina E.A."/>
            <person name="Kazakov S.V."/>
            <person name="Kayumov I."/>
            <person name="Suleimanova A.D."/>
            <person name="Mardanova A.M."/>
            <person name="Maria S.N."/>
            <person name="Sergey M.Y."/>
            <person name="Sharipova M.R."/>
        </authorList>
    </citation>
    <scope>NUCLEOTIDE SEQUENCE [LARGE SCALE GENOMIC DNA]</scope>
    <source>
        <strain evidence="4 5">M2.11</strain>
    </source>
</reference>